<dbReference type="SUPFAM" id="SSF54236">
    <property type="entry name" value="Ubiquitin-like"/>
    <property type="match status" value="2"/>
</dbReference>
<evidence type="ECO:0000256" key="4">
    <source>
        <dbReference type="ARBA" id="ARBA00022737"/>
    </source>
</evidence>
<reference evidence="9 10" key="1">
    <citation type="submission" date="2023-09" db="EMBL/GenBank/DDBJ databases">
        <title>Nesidiocoris tenuis whole genome shotgun sequence.</title>
        <authorList>
            <person name="Shibata T."/>
            <person name="Shimoda M."/>
            <person name="Kobayashi T."/>
            <person name="Uehara T."/>
        </authorList>
    </citation>
    <scope>NUCLEOTIDE SEQUENCE [LARGE SCALE GENOMIC DNA]</scope>
    <source>
        <strain evidence="9 10">Japan</strain>
    </source>
</reference>
<feature type="compositionally biased region" description="Low complexity" evidence="5">
    <location>
        <begin position="502"/>
        <end position="529"/>
    </location>
</feature>
<keyword evidence="2" id="KW-0343">GTPase activation</keyword>
<dbReference type="InterPro" id="IPR029071">
    <property type="entry name" value="Ubiquitin-like_domsf"/>
</dbReference>
<dbReference type="Proteomes" id="UP001307889">
    <property type="component" value="Chromosome 2"/>
</dbReference>
<dbReference type="Gene3D" id="2.30.29.30">
    <property type="entry name" value="Pleckstrin-homology domain (PH domain)/Phosphotyrosine-binding domain (PTB)"/>
    <property type="match status" value="1"/>
</dbReference>
<name>A0ABN7AED0_9HEMI</name>
<dbReference type="InterPro" id="IPR046995">
    <property type="entry name" value="RGS10/12/14-like"/>
</dbReference>
<dbReference type="SUPFAM" id="SSF50729">
    <property type="entry name" value="PH domain-like"/>
    <property type="match status" value="1"/>
</dbReference>
<feature type="region of interest" description="Disordered" evidence="5">
    <location>
        <begin position="502"/>
        <end position="532"/>
    </location>
</feature>
<keyword evidence="4" id="KW-0677">Repeat</keyword>
<dbReference type="PROSITE" id="PS50877">
    <property type="entry name" value="GOLOCO"/>
    <property type="match status" value="1"/>
</dbReference>
<dbReference type="SMART" id="SM00455">
    <property type="entry name" value="RBD"/>
    <property type="match status" value="2"/>
</dbReference>
<dbReference type="PRINTS" id="PR01301">
    <property type="entry name" value="RGSPROTEIN"/>
</dbReference>
<dbReference type="InterPro" id="IPR024066">
    <property type="entry name" value="RGS_subdom1/3"/>
</dbReference>
<evidence type="ECO:0000259" key="7">
    <source>
        <dbReference type="PROSITE" id="PS50132"/>
    </source>
</evidence>
<keyword evidence="3" id="KW-0963">Cytoplasm</keyword>
<dbReference type="InterPro" id="IPR016137">
    <property type="entry name" value="RGS"/>
</dbReference>
<protein>
    <submittedName>
        <fullName evidence="9">RGlutamine Synthetase</fullName>
    </submittedName>
</protein>
<dbReference type="SMART" id="SM00228">
    <property type="entry name" value="PDZ"/>
    <property type="match status" value="1"/>
</dbReference>
<gene>
    <name evidence="9" type="ORF">NTJ_03161</name>
</gene>
<feature type="compositionally biased region" description="Basic and acidic residues" evidence="5">
    <location>
        <begin position="1106"/>
        <end position="1115"/>
    </location>
</feature>
<dbReference type="SMART" id="SM00462">
    <property type="entry name" value="PTB"/>
    <property type="match status" value="1"/>
</dbReference>
<dbReference type="SMART" id="SM00315">
    <property type="entry name" value="RGS"/>
    <property type="match status" value="1"/>
</dbReference>
<feature type="compositionally biased region" description="Basic and acidic residues" evidence="5">
    <location>
        <begin position="842"/>
        <end position="854"/>
    </location>
</feature>
<feature type="domain" description="RBD" evidence="8">
    <location>
        <begin position="873"/>
        <end position="943"/>
    </location>
</feature>
<feature type="region of interest" description="Disordered" evidence="5">
    <location>
        <begin position="413"/>
        <end position="450"/>
    </location>
</feature>
<dbReference type="Gene3D" id="3.10.20.90">
    <property type="entry name" value="Phosphatidylinositol 3-kinase Catalytic Subunit, Chain A, domain 1"/>
    <property type="match status" value="2"/>
</dbReference>
<dbReference type="InterPro" id="IPR003109">
    <property type="entry name" value="GoLoco_motif"/>
</dbReference>
<dbReference type="InterPro" id="IPR036034">
    <property type="entry name" value="PDZ_sf"/>
</dbReference>
<dbReference type="InterPro" id="IPR036305">
    <property type="entry name" value="RGS_sf"/>
</dbReference>
<dbReference type="InterPro" id="IPR001478">
    <property type="entry name" value="PDZ"/>
</dbReference>
<dbReference type="PANTHER" id="PTHR45945">
    <property type="entry name" value="REGULATOR OF G-PROTEIN SIGNALING LOCO"/>
    <property type="match status" value="1"/>
</dbReference>
<dbReference type="InterPro" id="IPR011993">
    <property type="entry name" value="PH-like_dom_sf"/>
</dbReference>
<evidence type="ECO:0000256" key="2">
    <source>
        <dbReference type="ARBA" id="ARBA00022468"/>
    </source>
</evidence>
<dbReference type="SMART" id="SM00390">
    <property type="entry name" value="GoLoco"/>
    <property type="match status" value="1"/>
</dbReference>
<feature type="compositionally biased region" description="Basic and acidic residues" evidence="5">
    <location>
        <begin position="820"/>
        <end position="829"/>
    </location>
</feature>
<dbReference type="SUPFAM" id="SSF48097">
    <property type="entry name" value="Regulator of G-protein signaling, RGS"/>
    <property type="match status" value="1"/>
</dbReference>
<feature type="domain" description="RGS" evidence="7">
    <location>
        <begin position="672"/>
        <end position="788"/>
    </location>
</feature>
<feature type="compositionally biased region" description="Basic and acidic residues" evidence="5">
    <location>
        <begin position="147"/>
        <end position="161"/>
    </location>
</feature>
<feature type="region of interest" description="Disordered" evidence="5">
    <location>
        <begin position="1232"/>
        <end position="1284"/>
    </location>
</feature>
<feature type="region of interest" description="Disordered" evidence="5">
    <location>
        <begin position="1057"/>
        <end position="1080"/>
    </location>
</feature>
<accession>A0ABN7AED0</accession>
<dbReference type="InterPro" id="IPR003116">
    <property type="entry name" value="RBD_dom"/>
</dbReference>
<dbReference type="Gene3D" id="1.10.167.10">
    <property type="entry name" value="Regulator of G-protein Signalling 4, domain 2"/>
    <property type="match status" value="1"/>
</dbReference>
<dbReference type="Pfam" id="PF00615">
    <property type="entry name" value="RGS"/>
    <property type="match status" value="1"/>
</dbReference>
<comment type="subcellular location">
    <subcellularLocation>
        <location evidence="1">Cytoplasm</location>
    </subcellularLocation>
</comment>
<dbReference type="Gene3D" id="2.30.42.10">
    <property type="match status" value="1"/>
</dbReference>
<dbReference type="Pfam" id="PF00640">
    <property type="entry name" value="PID"/>
    <property type="match status" value="1"/>
</dbReference>
<feature type="domain" description="RBD" evidence="8">
    <location>
        <begin position="944"/>
        <end position="1014"/>
    </location>
</feature>
<feature type="compositionally biased region" description="Low complexity" evidence="5">
    <location>
        <begin position="229"/>
        <end position="243"/>
    </location>
</feature>
<evidence type="ECO:0000259" key="8">
    <source>
        <dbReference type="PROSITE" id="PS50898"/>
    </source>
</evidence>
<evidence type="ECO:0000256" key="1">
    <source>
        <dbReference type="ARBA" id="ARBA00004496"/>
    </source>
</evidence>
<dbReference type="EMBL" id="AP028910">
    <property type="protein sequence ID" value="BES90353.1"/>
    <property type="molecule type" value="Genomic_DNA"/>
</dbReference>
<feature type="compositionally biased region" description="Low complexity" evidence="5">
    <location>
        <begin position="431"/>
        <end position="445"/>
    </location>
</feature>
<dbReference type="PROSITE" id="PS50132">
    <property type="entry name" value="RGS"/>
    <property type="match status" value="1"/>
</dbReference>
<sequence length="1284" mass="141473">MHPVRRRKKRPNYGVRTVEVKRGQNGFGFTISGQQPCILSCIVAGSPAEGAGLRAGDYLVAVEGQSVRKVPHDDVVRLIGASASGVLRLQIAENYYSDSSEDDVQAAARQKPKYPPHKSRLSAAGVGGRHAGAAGTSVSPHGRVTKVVRDLRSGPVYEERAASPPPLASRTVKKLHADVDDDGHHRHLHQDNWKAAAVSAMVGASGCHHGHTIPPPPQAGLRFRHLPPTSSEQSSSSTESGSGRLAHPANDDELFRAVVGYVGTIEMPRKLPPGSRVQIVRGCIKRLRAEKRTHTPVLMSVLTRSLRLTNGAGTTLAVYPGERVTFCGASADKDHRHFGVVTTASTGDDPSSSCHIFAVDGRPHASHLKRAQQFKLDCQPDASTGICREFPISCDPIITVIRTFYESSGMRHMDHEDEQDAPVIANSPQPSNDSSTTTMTSNSDSGIGFRDDCGHQSDRILVVDVVPNHHHRLHVREIDDDGDDNKVGQGIGGPAVAAAAAASGENSAAERLQAATSSRSRSPLSSAGSEGAPAAFLEDMSVSSEATKSPDVTLVAAPRPRSSFCAAMRLHSVDDMSITSPSTTLNNSSSCYKMSPKVFTSPPPPVSQSLEDLKESSQSLDDNGNRGQQPLWGSLQDLRTFSTSDKCFERCSASHAEMHEGEEKGVSAWAASFEKLLDDQTGLCTFAEFLKKEFSHENIYFWVACEKYKKLTDSADRKHKAREIFDRHLALGALEPVNVDSYARQVTEQQLDKATPTLFILAQKQIFNLMKFDSYPRFIKSDLYKDCVVRVLAGEELPVHDSHSELVINSTPPHSKLKKSRSDADERQRKSLLPWSRKTRAKSRDRVSLDRDDSSISSSRSSLTTWDVPLSSGLCRVILPDGSTAVVHTRPNQTVRYLISRLLDKRALAYNDFQVVHNYLNKPIALDEEAILLSGQEVKVERRVVFRLDLPNRKTIAVKSKQSKTLRQVLRPMLHKYGYRLEMVTLCLMSENEVLEPDLSVSMVDGQRIQVLTRCTPTECLSQGSNWRLDESVHKGKSLDEITNRVFEELLQGKAESRDGVATASDEGSVRSDDWGSESSSGILGRFLRRDSALFDKNRKNKKTAAKSDENERKSTLSKLPPLIAKLRPSAKFESRSESDVLYEGLKRAQRSRLEDQRGTEINFELPDFLKDKENTPQSGKKLRKVKLDDEESSTNKFFQDELRVNSPLESCSKTYSAGDLTRISTENLLANNSCTSPRMSPPPLPPKPRKLPPGVSWPRPAEPKPRPRTRKAIYLDQPSSSFV</sequence>
<evidence type="ECO:0000313" key="10">
    <source>
        <dbReference type="Proteomes" id="UP001307889"/>
    </source>
</evidence>
<dbReference type="SUPFAM" id="SSF50156">
    <property type="entry name" value="PDZ domain-like"/>
    <property type="match status" value="1"/>
</dbReference>
<evidence type="ECO:0000313" key="9">
    <source>
        <dbReference type="EMBL" id="BES90353.1"/>
    </source>
</evidence>
<feature type="region of interest" description="Disordered" evidence="5">
    <location>
        <begin position="205"/>
        <end position="249"/>
    </location>
</feature>
<keyword evidence="10" id="KW-1185">Reference proteome</keyword>
<dbReference type="PROSITE" id="PS50106">
    <property type="entry name" value="PDZ"/>
    <property type="match status" value="1"/>
</dbReference>
<feature type="domain" description="PDZ" evidence="6">
    <location>
        <begin position="17"/>
        <end position="86"/>
    </location>
</feature>
<dbReference type="PANTHER" id="PTHR45945:SF3">
    <property type="entry name" value="REGULATOR OF G-PROTEIN SIGNALING LOCO"/>
    <property type="match status" value="1"/>
</dbReference>
<feature type="compositionally biased region" description="Basic residues" evidence="5">
    <location>
        <begin position="110"/>
        <end position="120"/>
    </location>
</feature>
<feature type="region of interest" description="Disordered" evidence="5">
    <location>
        <begin position="102"/>
        <end position="171"/>
    </location>
</feature>
<dbReference type="PROSITE" id="PS50898">
    <property type="entry name" value="RBD"/>
    <property type="match status" value="2"/>
</dbReference>
<dbReference type="Gene3D" id="1.10.196.10">
    <property type="match status" value="1"/>
</dbReference>
<dbReference type="Pfam" id="PF02196">
    <property type="entry name" value="RBD"/>
    <property type="match status" value="1"/>
</dbReference>
<proteinExistence type="predicted"/>
<feature type="region of interest" description="Disordered" evidence="5">
    <location>
        <begin position="596"/>
        <end position="632"/>
    </location>
</feature>
<dbReference type="InterPro" id="IPR044926">
    <property type="entry name" value="RGS_subdomain_2"/>
</dbReference>
<feature type="region of interest" description="Disordered" evidence="5">
    <location>
        <begin position="1098"/>
        <end position="1121"/>
    </location>
</feature>
<evidence type="ECO:0000256" key="5">
    <source>
        <dbReference type="SAM" id="MobiDB-lite"/>
    </source>
</evidence>
<dbReference type="Pfam" id="PF00595">
    <property type="entry name" value="PDZ"/>
    <property type="match status" value="1"/>
</dbReference>
<dbReference type="CDD" id="cd01817">
    <property type="entry name" value="RBD1_RGS12_like"/>
    <property type="match status" value="1"/>
</dbReference>
<evidence type="ECO:0000256" key="3">
    <source>
        <dbReference type="ARBA" id="ARBA00022490"/>
    </source>
</evidence>
<dbReference type="CDD" id="cd06710">
    <property type="entry name" value="PDZ_RGS12-like"/>
    <property type="match status" value="1"/>
</dbReference>
<feature type="region of interest" description="Disordered" evidence="5">
    <location>
        <begin position="804"/>
        <end position="864"/>
    </location>
</feature>
<dbReference type="CDD" id="cd17067">
    <property type="entry name" value="RBD2_RGS12_like"/>
    <property type="match status" value="1"/>
</dbReference>
<evidence type="ECO:0000259" key="6">
    <source>
        <dbReference type="PROSITE" id="PS50106"/>
    </source>
</evidence>
<organism evidence="9 10">
    <name type="scientific">Nesidiocoris tenuis</name>
    <dbReference type="NCBI Taxonomy" id="355587"/>
    <lineage>
        <taxon>Eukaryota</taxon>
        <taxon>Metazoa</taxon>
        <taxon>Ecdysozoa</taxon>
        <taxon>Arthropoda</taxon>
        <taxon>Hexapoda</taxon>
        <taxon>Insecta</taxon>
        <taxon>Pterygota</taxon>
        <taxon>Neoptera</taxon>
        <taxon>Paraneoptera</taxon>
        <taxon>Hemiptera</taxon>
        <taxon>Heteroptera</taxon>
        <taxon>Panheteroptera</taxon>
        <taxon>Cimicomorpha</taxon>
        <taxon>Miridae</taxon>
        <taxon>Dicyphina</taxon>
        <taxon>Nesidiocoris</taxon>
    </lineage>
</organism>
<dbReference type="InterPro" id="IPR006020">
    <property type="entry name" value="PTB/PI_dom"/>
</dbReference>
<feature type="compositionally biased region" description="Polar residues" evidence="5">
    <location>
        <begin position="616"/>
        <end position="628"/>
    </location>
</feature>